<evidence type="ECO:0000313" key="1">
    <source>
        <dbReference type="EMBL" id="KAG7663060.1"/>
    </source>
</evidence>
<dbReference type="OrthoDB" id="4011634at2759"/>
<dbReference type="Proteomes" id="UP000694255">
    <property type="component" value="Unassembled WGS sequence"/>
</dbReference>
<accession>A0A8J5QMA0</accession>
<sequence>MYAPTLLCKKIHSFLLQRIFEELDPKLFNDISVPKESCFIEDGVHPAHYKCRIPQQYYRPTILCENQAWLFYNLFHVVEHLPLSDSNYQLIVYLLEHRMLYLKKESISDITREDILDAFTYVIQNADPETLIFGELKAGFIVFLNGDRLLEHFVDQILYFIEKVKMTKHGLDNALSMASAFNVFMYPKFHERIKKLPFEEFNLLEDFTLYYIYKFLLDKDHKYPLIDDITLQYATQTQKAISEETALELSLAIIDLVTLVPIESEPTMDWLSICLQEYEKRLGTFESRWSQTSSKTS</sequence>
<keyword evidence="2" id="KW-1185">Reference proteome</keyword>
<reference evidence="1 2" key="1">
    <citation type="journal article" date="2021" name="DNA Res.">
        <title>Genome analysis of Candida subhashii reveals its hybrid nature and dual mitochondrial genome conformations.</title>
        <authorList>
            <person name="Mixao V."/>
            <person name="Hegedusova E."/>
            <person name="Saus E."/>
            <person name="Pryszcz L.P."/>
            <person name="Cillingova A."/>
            <person name="Nosek J."/>
            <person name="Gabaldon T."/>
        </authorList>
    </citation>
    <scope>NUCLEOTIDE SEQUENCE [LARGE SCALE GENOMIC DNA]</scope>
    <source>
        <strain evidence="1 2">CBS 10753</strain>
    </source>
</reference>
<protein>
    <submittedName>
        <fullName evidence="1">Uncharacterized protein</fullName>
    </submittedName>
</protein>
<name>A0A8J5QMA0_9ASCO</name>
<evidence type="ECO:0000313" key="2">
    <source>
        <dbReference type="Proteomes" id="UP000694255"/>
    </source>
</evidence>
<dbReference type="EMBL" id="JAGSYN010000151">
    <property type="protein sequence ID" value="KAG7663060.1"/>
    <property type="molecule type" value="Genomic_DNA"/>
</dbReference>
<dbReference type="AlphaFoldDB" id="A0A8J5QMA0"/>
<dbReference type="RefSeq" id="XP_049263293.1">
    <property type="nucleotide sequence ID" value="XM_049407255.1"/>
</dbReference>
<gene>
    <name evidence="1" type="ORF">J8A68_003403</name>
</gene>
<dbReference type="GeneID" id="73470203"/>
<proteinExistence type="predicted"/>
<comment type="caution">
    <text evidence="1">The sequence shown here is derived from an EMBL/GenBank/DDBJ whole genome shotgun (WGS) entry which is preliminary data.</text>
</comment>
<organism evidence="1 2">
    <name type="scientific">[Candida] subhashii</name>
    <dbReference type="NCBI Taxonomy" id="561895"/>
    <lineage>
        <taxon>Eukaryota</taxon>
        <taxon>Fungi</taxon>
        <taxon>Dikarya</taxon>
        <taxon>Ascomycota</taxon>
        <taxon>Saccharomycotina</taxon>
        <taxon>Pichiomycetes</taxon>
        <taxon>Debaryomycetaceae</taxon>
        <taxon>Spathaspora</taxon>
    </lineage>
</organism>